<dbReference type="EC" id="3.5.1.28" evidence="2"/>
<dbReference type="Proteomes" id="UP000253507">
    <property type="component" value="Unassembled WGS sequence"/>
</dbReference>
<proteinExistence type="predicted"/>
<evidence type="ECO:0000259" key="6">
    <source>
        <dbReference type="SMART" id="SM00644"/>
    </source>
</evidence>
<dbReference type="Pfam" id="PF01510">
    <property type="entry name" value="Amidase_2"/>
    <property type="match status" value="1"/>
</dbReference>
<keyword evidence="3" id="KW-0378">Hydrolase</keyword>
<evidence type="ECO:0000313" key="7">
    <source>
        <dbReference type="EMBL" id="RCG18520.1"/>
    </source>
</evidence>
<dbReference type="CDD" id="cd06583">
    <property type="entry name" value="PGRP"/>
    <property type="match status" value="1"/>
</dbReference>
<feature type="domain" description="N-acetylmuramoyl-L-alanine amidase" evidence="6">
    <location>
        <begin position="173"/>
        <end position="302"/>
    </location>
</feature>
<dbReference type="PANTHER" id="PTHR30417">
    <property type="entry name" value="N-ACETYLMURAMOYL-L-ALANINE AMIDASE AMID"/>
    <property type="match status" value="1"/>
</dbReference>
<organism evidence="7 8">
    <name type="scientific">Streptomyces reniochalinae</name>
    <dbReference type="NCBI Taxonomy" id="2250578"/>
    <lineage>
        <taxon>Bacteria</taxon>
        <taxon>Bacillati</taxon>
        <taxon>Actinomycetota</taxon>
        <taxon>Actinomycetes</taxon>
        <taxon>Kitasatosporales</taxon>
        <taxon>Streptomycetaceae</taxon>
        <taxon>Streptomyces</taxon>
    </lineage>
</organism>
<sequence length="327" mass="34101">MGQAADDGREPGAGQGPGTGNAPAGGGSDGGANDGVDSGAGRPVNGRTDRGTDDGVNEGAGDSVGSGADGGADSGAEGGATGGAGGGGGRGEGAGARDAGGGRGPGGQRPRGVARRRFLIAGTATVGLGVLGVTAQQELKRWWGRGPGNGTPRVEGQVDDSRARWVAASDANMRRGDRPADYGIDRVIIHVTQGSAAAAVKVFRNPEHRAAAHYIVCQDGQIIQMIRELDVAFHAANKEYNERSVGVEHEGWIDQPQDFTDEMYRSSAKLTAGICTRYKFPADREHIIGHNEVPGADHTDPGRHWDWDRYMRMVRAQMKVESTLRER</sequence>
<dbReference type="PANTHER" id="PTHR30417:SF1">
    <property type="entry name" value="N-ACETYLMURAMOYL-L-ALANINE AMIDASE AMID"/>
    <property type="match status" value="1"/>
</dbReference>
<keyword evidence="8" id="KW-1185">Reference proteome</keyword>
<evidence type="ECO:0000256" key="1">
    <source>
        <dbReference type="ARBA" id="ARBA00001561"/>
    </source>
</evidence>
<feature type="compositionally biased region" description="Basic and acidic residues" evidence="5">
    <location>
        <begin position="1"/>
        <end position="10"/>
    </location>
</feature>
<dbReference type="EMBL" id="QOIM01000033">
    <property type="protein sequence ID" value="RCG18520.1"/>
    <property type="molecule type" value="Genomic_DNA"/>
</dbReference>
<dbReference type="GO" id="GO:0009253">
    <property type="term" value="P:peptidoglycan catabolic process"/>
    <property type="evidence" value="ECO:0007669"/>
    <property type="project" value="InterPro"/>
</dbReference>
<dbReference type="GO" id="GO:0071555">
    <property type="term" value="P:cell wall organization"/>
    <property type="evidence" value="ECO:0007669"/>
    <property type="project" value="UniProtKB-KW"/>
</dbReference>
<feature type="compositionally biased region" description="Gly residues" evidence="5">
    <location>
        <begin position="62"/>
        <end position="109"/>
    </location>
</feature>
<feature type="compositionally biased region" description="Gly residues" evidence="5">
    <location>
        <begin position="11"/>
        <end position="33"/>
    </location>
</feature>
<dbReference type="FunFam" id="3.40.80.10:FF:000006">
    <property type="entry name" value="N-acetylmuramoyl-L-alanine amidase"/>
    <property type="match status" value="1"/>
</dbReference>
<dbReference type="GO" id="GO:0008745">
    <property type="term" value="F:N-acetylmuramoyl-L-alanine amidase activity"/>
    <property type="evidence" value="ECO:0007669"/>
    <property type="project" value="UniProtKB-EC"/>
</dbReference>
<protein>
    <recommendedName>
        <fullName evidence="2">N-acetylmuramoyl-L-alanine amidase</fullName>
        <ecNumber evidence="2">3.5.1.28</ecNumber>
    </recommendedName>
</protein>
<dbReference type="InterPro" id="IPR002502">
    <property type="entry name" value="Amidase_domain"/>
</dbReference>
<dbReference type="OrthoDB" id="66275at2"/>
<dbReference type="InterPro" id="IPR036505">
    <property type="entry name" value="Amidase/PGRP_sf"/>
</dbReference>
<dbReference type="AlphaFoldDB" id="A0A367EMT2"/>
<comment type="catalytic activity">
    <reaction evidence="1">
        <text>Hydrolyzes the link between N-acetylmuramoyl residues and L-amino acid residues in certain cell-wall glycopeptides.</text>
        <dbReference type="EC" id="3.5.1.28"/>
    </reaction>
</comment>
<comment type="caution">
    <text evidence="7">The sequence shown here is derived from an EMBL/GenBank/DDBJ whole genome shotgun (WGS) entry which is preliminary data.</text>
</comment>
<dbReference type="SUPFAM" id="SSF55846">
    <property type="entry name" value="N-acetylmuramoyl-L-alanine amidase-like"/>
    <property type="match status" value="1"/>
</dbReference>
<evidence type="ECO:0000256" key="3">
    <source>
        <dbReference type="ARBA" id="ARBA00022801"/>
    </source>
</evidence>
<dbReference type="SMART" id="SM00644">
    <property type="entry name" value="Ami_2"/>
    <property type="match status" value="1"/>
</dbReference>
<dbReference type="Gene3D" id="3.40.80.10">
    <property type="entry name" value="Peptidoglycan recognition protein-like"/>
    <property type="match status" value="1"/>
</dbReference>
<evidence type="ECO:0000313" key="8">
    <source>
        <dbReference type="Proteomes" id="UP000253507"/>
    </source>
</evidence>
<evidence type="ECO:0000256" key="5">
    <source>
        <dbReference type="SAM" id="MobiDB-lite"/>
    </source>
</evidence>
<reference evidence="7 8" key="1">
    <citation type="submission" date="2018-06" db="EMBL/GenBank/DDBJ databases">
        <title>Streptomyces reniochalinae sp. nov. and Streptomyces diacarnus sp. nov. from marine sponges.</title>
        <authorList>
            <person name="Li L."/>
        </authorList>
    </citation>
    <scope>NUCLEOTIDE SEQUENCE [LARGE SCALE GENOMIC DNA]</scope>
    <source>
        <strain evidence="7 8">LHW50302</strain>
    </source>
</reference>
<gene>
    <name evidence="7" type="ORF">DQ392_14440</name>
</gene>
<name>A0A367EMT2_9ACTN</name>
<feature type="region of interest" description="Disordered" evidence="5">
    <location>
        <begin position="1"/>
        <end position="111"/>
    </location>
</feature>
<evidence type="ECO:0000256" key="4">
    <source>
        <dbReference type="ARBA" id="ARBA00023316"/>
    </source>
</evidence>
<evidence type="ECO:0000256" key="2">
    <source>
        <dbReference type="ARBA" id="ARBA00011901"/>
    </source>
</evidence>
<dbReference type="GO" id="GO:0009254">
    <property type="term" value="P:peptidoglycan turnover"/>
    <property type="evidence" value="ECO:0007669"/>
    <property type="project" value="TreeGrafter"/>
</dbReference>
<dbReference type="InterPro" id="IPR051206">
    <property type="entry name" value="NAMLAA_amidase_2"/>
</dbReference>
<keyword evidence="4" id="KW-0961">Cell wall biogenesis/degradation</keyword>
<accession>A0A367EMT2</accession>